<feature type="region of interest" description="Disordered" evidence="1">
    <location>
        <begin position="1"/>
        <end position="36"/>
    </location>
</feature>
<organism evidence="2 3">
    <name type="scientific">Aspergillus violaceofuscus (strain CBS 115571)</name>
    <dbReference type="NCBI Taxonomy" id="1450538"/>
    <lineage>
        <taxon>Eukaryota</taxon>
        <taxon>Fungi</taxon>
        <taxon>Dikarya</taxon>
        <taxon>Ascomycota</taxon>
        <taxon>Pezizomycotina</taxon>
        <taxon>Eurotiomycetes</taxon>
        <taxon>Eurotiomycetidae</taxon>
        <taxon>Eurotiales</taxon>
        <taxon>Aspergillaceae</taxon>
        <taxon>Aspergillus</taxon>
    </lineage>
</organism>
<dbReference type="AlphaFoldDB" id="A0A2V5GZ15"/>
<sequence>MESLPRTKNSRTSAYKKNEGRGEKEGRAKVPGSVKNMERESNEACFPSLSRILFPSPFHNFWYTRTQLSCQYLILSSHNESVTFSSSHSRPYPLYPCTSPFFTLSSSLPTFAITDLINPKDVAITKQAKSRISVIVYRLILPLPGAVASITGEG</sequence>
<proteinExistence type="predicted"/>
<evidence type="ECO:0000313" key="3">
    <source>
        <dbReference type="Proteomes" id="UP000249829"/>
    </source>
</evidence>
<dbReference type="EMBL" id="KZ825237">
    <property type="protein sequence ID" value="PYI13593.1"/>
    <property type="molecule type" value="Genomic_DNA"/>
</dbReference>
<protein>
    <submittedName>
        <fullName evidence="2">Uncharacterized protein</fullName>
    </submittedName>
</protein>
<reference evidence="2 3" key="1">
    <citation type="submission" date="2018-02" db="EMBL/GenBank/DDBJ databases">
        <title>The genomes of Aspergillus section Nigri reveals drivers in fungal speciation.</title>
        <authorList>
            <consortium name="DOE Joint Genome Institute"/>
            <person name="Vesth T.C."/>
            <person name="Nybo J."/>
            <person name="Theobald S."/>
            <person name="Brandl J."/>
            <person name="Frisvad J.C."/>
            <person name="Nielsen K.F."/>
            <person name="Lyhne E.K."/>
            <person name="Kogle M.E."/>
            <person name="Kuo A."/>
            <person name="Riley R."/>
            <person name="Clum A."/>
            <person name="Nolan M."/>
            <person name="Lipzen A."/>
            <person name="Salamov A."/>
            <person name="Henrissat B."/>
            <person name="Wiebenga A."/>
            <person name="De vries R.P."/>
            <person name="Grigoriev I.V."/>
            <person name="Mortensen U.H."/>
            <person name="Andersen M.R."/>
            <person name="Baker S.E."/>
        </authorList>
    </citation>
    <scope>NUCLEOTIDE SEQUENCE [LARGE SCALE GENOMIC DNA]</scope>
    <source>
        <strain evidence="2 3">CBS 115571</strain>
    </source>
</reference>
<dbReference type="Proteomes" id="UP000249829">
    <property type="component" value="Unassembled WGS sequence"/>
</dbReference>
<name>A0A2V5GZ15_ASPV1</name>
<gene>
    <name evidence="2" type="ORF">BO99DRAFT_49374</name>
</gene>
<feature type="compositionally biased region" description="Basic and acidic residues" evidence="1">
    <location>
        <begin position="16"/>
        <end position="28"/>
    </location>
</feature>
<accession>A0A2V5GZ15</accession>
<feature type="compositionally biased region" description="Polar residues" evidence="1">
    <location>
        <begin position="1"/>
        <end position="15"/>
    </location>
</feature>
<keyword evidence="3" id="KW-1185">Reference proteome</keyword>
<evidence type="ECO:0000313" key="2">
    <source>
        <dbReference type="EMBL" id="PYI13593.1"/>
    </source>
</evidence>
<evidence type="ECO:0000256" key="1">
    <source>
        <dbReference type="SAM" id="MobiDB-lite"/>
    </source>
</evidence>